<keyword evidence="12" id="KW-0539">Nucleus</keyword>
<dbReference type="SUPFAM" id="SSF56300">
    <property type="entry name" value="Metallo-dependent phosphatases"/>
    <property type="match status" value="1"/>
</dbReference>
<dbReference type="PANTHER" id="PTHR12849:SF0">
    <property type="entry name" value="LARIAT DEBRANCHING ENZYME"/>
    <property type="match status" value="1"/>
</dbReference>
<dbReference type="CDD" id="cd00844">
    <property type="entry name" value="MPP_Dbr1_N"/>
    <property type="match status" value="1"/>
</dbReference>
<dbReference type="GO" id="GO:0046872">
    <property type="term" value="F:metal ion binding"/>
    <property type="evidence" value="ECO:0007669"/>
    <property type="project" value="UniProtKB-KW"/>
</dbReference>
<evidence type="ECO:0000256" key="1">
    <source>
        <dbReference type="ARBA" id="ARBA00001936"/>
    </source>
</evidence>
<dbReference type="Gene3D" id="3.60.21.10">
    <property type="match status" value="1"/>
</dbReference>
<evidence type="ECO:0000256" key="5">
    <source>
        <dbReference type="ARBA" id="ARBA00006045"/>
    </source>
</evidence>
<feature type="compositionally biased region" description="Polar residues" evidence="14">
    <location>
        <begin position="478"/>
        <end position="494"/>
    </location>
</feature>
<reference evidence="16 17" key="1">
    <citation type="submission" date="2024-05" db="EMBL/GenBank/DDBJ databases">
        <title>Genetic variation in Jamaican populations of the coffee berry borer (Hypothenemus hampei).</title>
        <authorList>
            <person name="Errbii M."/>
            <person name="Myrie A."/>
        </authorList>
    </citation>
    <scope>NUCLEOTIDE SEQUENCE [LARGE SCALE GENOMIC DNA]</scope>
    <source>
        <strain evidence="16">JA-Hopewell-2020-01-JO</strain>
        <tissue evidence="16">Whole body</tissue>
    </source>
</reference>
<comment type="subcellular location">
    <subcellularLocation>
        <location evidence="4">Nucleus</location>
    </subcellularLocation>
</comment>
<dbReference type="AlphaFoldDB" id="A0ABD1FFI3"/>
<dbReference type="EMBL" id="JBDJPC010000001">
    <property type="protein sequence ID" value="KAL1516896.1"/>
    <property type="molecule type" value="Genomic_DNA"/>
</dbReference>
<proteinExistence type="inferred from homology"/>
<evidence type="ECO:0000256" key="10">
    <source>
        <dbReference type="ARBA" id="ARBA00023004"/>
    </source>
</evidence>
<keyword evidence="6" id="KW-0507">mRNA processing</keyword>
<keyword evidence="11" id="KW-0464">Manganese</keyword>
<evidence type="ECO:0000256" key="8">
    <source>
        <dbReference type="ARBA" id="ARBA00022801"/>
    </source>
</evidence>
<accession>A0ABD1FFI3</accession>
<evidence type="ECO:0000256" key="9">
    <source>
        <dbReference type="ARBA" id="ARBA00022833"/>
    </source>
</evidence>
<name>A0ABD1FFI3_HYPHA</name>
<comment type="function">
    <text evidence="13">Cleaves the 2'-5' phosphodiester linkage at the branch point of lariat intron pre-mRNAs after splicing and converts them into linear molecules that are subsequently degraded. It thereby facilitates ribonucleotide turnover.</text>
</comment>
<protein>
    <recommendedName>
        <fullName evidence="15">Lariat debranching enzyme C-terminal domain-containing protein</fullName>
    </recommendedName>
</protein>
<dbReference type="Pfam" id="PF00149">
    <property type="entry name" value="Metallophos"/>
    <property type="match status" value="1"/>
</dbReference>
<dbReference type="Proteomes" id="UP001566132">
    <property type="component" value="Unassembled WGS sequence"/>
</dbReference>
<evidence type="ECO:0000256" key="6">
    <source>
        <dbReference type="ARBA" id="ARBA00022664"/>
    </source>
</evidence>
<organism evidence="16 17">
    <name type="scientific">Hypothenemus hampei</name>
    <name type="common">Coffee berry borer</name>
    <dbReference type="NCBI Taxonomy" id="57062"/>
    <lineage>
        <taxon>Eukaryota</taxon>
        <taxon>Metazoa</taxon>
        <taxon>Ecdysozoa</taxon>
        <taxon>Arthropoda</taxon>
        <taxon>Hexapoda</taxon>
        <taxon>Insecta</taxon>
        <taxon>Pterygota</taxon>
        <taxon>Neoptera</taxon>
        <taxon>Endopterygota</taxon>
        <taxon>Coleoptera</taxon>
        <taxon>Polyphaga</taxon>
        <taxon>Cucujiformia</taxon>
        <taxon>Curculionidae</taxon>
        <taxon>Scolytinae</taxon>
        <taxon>Hypothenemus</taxon>
    </lineage>
</organism>
<dbReference type="FunFam" id="3.60.21.10:FF:000035">
    <property type="entry name" value="Lariat debranching enzyme"/>
    <property type="match status" value="1"/>
</dbReference>
<comment type="caution">
    <text evidence="16">The sequence shown here is derived from an EMBL/GenBank/DDBJ whole genome shotgun (WGS) entry which is preliminary data.</text>
</comment>
<keyword evidence="8" id="KW-0378">Hydrolase</keyword>
<dbReference type="InterPro" id="IPR029052">
    <property type="entry name" value="Metallo-depent_PP-like"/>
</dbReference>
<evidence type="ECO:0000256" key="3">
    <source>
        <dbReference type="ARBA" id="ARBA00001954"/>
    </source>
</evidence>
<dbReference type="PANTHER" id="PTHR12849">
    <property type="entry name" value="RNA LARIAT DEBRANCHING ENZYME"/>
    <property type="match status" value="1"/>
</dbReference>
<feature type="compositionally biased region" description="Low complexity" evidence="14">
    <location>
        <begin position="466"/>
        <end position="477"/>
    </location>
</feature>
<sequence>MKIAVEGCAHGELEVIYETIKNLEKKEQIKVDLLICCGDFQSSRNLADLRCMAVPAKYRKICTFHKYYSGEKKAPILTIFIGGNHEASNYLQELPYGGWVAPNIYYLGYAGVVNVAGIRIAGISGIYKSRDYLKGRYEKAPFDEDGKRSVYHIRNLDVFRLKQLTQPIDIFLSHDWPTGICNYGNVEKLLKTKPYFRDDIEQNQLGSRPCEELLKQVQPNYWFAAHLHCKFAALVPHENGPSTKFLALDKCLPKRKFLQILDIPHEDEKPIHIEYDLEWLTILFLTNHLLSVKNAITYMPGPGGDTRYDFRPNETEKELVFNKLGNNLKVPENFRPTATSYKSTVEENSQPHAKLNPQTVELCEVLGIDDPIGLISVNLTVDMDSSQLESSTFIDTDLSSSSHKELEDNLEEEDHSDVVQVKKLSPIKLPKPVHELEDVKLDEANTISSLSSSQDIQIEQDLKSSKPLLESESEGSSVQDISTEENSTTFNLKNTVDDANDGEKSLIKLKKQSPKRPAEDEECPTKSIEGQNDENITKTFKRRNASIYNSEN</sequence>
<evidence type="ECO:0000313" key="17">
    <source>
        <dbReference type="Proteomes" id="UP001566132"/>
    </source>
</evidence>
<feature type="domain" description="Lariat debranching enzyme C-terminal" evidence="15">
    <location>
        <begin position="235"/>
        <end position="372"/>
    </location>
</feature>
<evidence type="ECO:0000256" key="7">
    <source>
        <dbReference type="ARBA" id="ARBA00022723"/>
    </source>
</evidence>
<keyword evidence="10" id="KW-0408">Iron</keyword>
<feature type="compositionally biased region" description="Polar residues" evidence="14">
    <location>
        <begin position="528"/>
        <end position="538"/>
    </location>
</feature>
<comment type="cofactor">
    <cofactor evidence="3">
        <name>Fe(2+)</name>
        <dbReference type="ChEBI" id="CHEBI:29033"/>
    </cofactor>
</comment>
<evidence type="ECO:0000256" key="4">
    <source>
        <dbReference type="ARBA" id="ARBA00004123"/>
    </source>
</evidence>
<comment type="similarity">
    <text evidence="5">Belongs to the lariat debranching enzyme family.</text>
</comment>
<keyword evidence="7" id="KW-0479">Metal-binding</keyword>
<feature type="region of interest" description="Disordered" evidence="14">
    <location>
        <begin position="392"/>
        <end position="418"/>
    </location>
</feature>
<dbReference type="InterPro" id="IPR007708">
    <property type="entry name" value="DBR1_C"/>
</dbReference>
<evidence type="ECO:0000256" key="14">
    <source>
        <dbReference type="SAM" id="MobiDB-lite"/>
    </source>
</evidence>
<keyword evidence="17" id="KW-1185">Reference proteome</keyword>
<evidence type="ECO:0000256" key="2">
    <source>
        <dbReference type="ARBA" id="ARBA00001947"/>
    </source>
</evidence>
<feature type="compositionally biased region" description="Polar residues" evidence="14">
    <location>
        <begin position="392"/>
        <end position="401"/>
    </location>
</feature>
<evidence type="ECO:0000259" key="15">
    <source>
        <dbReference type="SMART" id="SM01124"/>
    </source>
</evidence>
<dbReference type="SMART" id="SM01124">
    <property type="entry name" value="DBR1"/>
    <property type="match status" value="1"/>
</dbReference>
<comment type="cofactor">
    <cofactor evidence="2">
        <name>Zn(2+)</name>
        <dbReference type="ChEBI" id="CHEBI:29105"/>
    </cofactor>
</comment>
<dbReference type="InterPro" id="IPR041816">
    <property type="entry name" value="Dbr1_N"/>
</dbReference>
<dbReference type="Pfam" id="PF05011">
    <property type="entry name" value="DBR1"/>
    <property type="match status" value="1"/>
</dbReference>
<keyword evidence="9" id="KW-0862">Zinc</keyword>
<evidence type="ECO:0000313" key="16">
    <source>
        <dbReference type="EMBL" id="KAL1516896.1"/>
    </source>
</evidence>
<feature type="region of interest" description="Disordered" evidence="14">
    <location>
        <begin position="466"/>
        <end position="552"/>
    </location>
</feature>
<evidence type="ECO:0000256" key="12">
    <source>
        <dbReference type="ARBA" id="ARBA00023242"/>
    </source>
</evidence>
<evidence type="ECO:0000256" key="13">
    <source>
        <dbReference type="ARBA" id="ARBA00058627"/>
    </source>
</evidence>
<dbReference type="InterPro" id="IPR004843">
    <property type="entry name" value="Calcineurin-like_PHP"/>
</dbReference>
<dbReference type="GO" id="GO:0006397">
    <property type="term" value="P:mRNA processing"/>
    <property type="evidence" value="ECO:0007669"/>
    <property type="project" value="UniProtKB-KW"/>
</dbReference>
<gene>
    <name evidence="16" type="ORF">ABEB36_000732</name>
</gene>
<dbReference type="GO" id="GO:0005634">
    <property type="term" value="C:nucleus"/>
    <property type="evidence" value="ECO:0007669"/>
    <property type="project" value="UniProtKB-SubCell"/>
</dbReference>
<comment type="cofactor">
    <cofactor evidence="1">
        <name>Mn(2+)</name>
        <dbReference type="ChEBI" id="CHEBI:29035"/>
    </cofactor>
</comment>
<evidence type="ECO:0000256" key="11">
    <source>
        <dbReference type="ARBA" id="ARBA00023211"/>
    </source>
</evidence>
<dbReference type="GO" id="GO:0008419">
    <property type="term" value="F:RNA lariat debranching enzyme activity"/>
    <property type="evidence" value="ECO:0007669"/>
    <property type="project" value="UniProtKB-ARBA"/>
</dbReference>